<evidence type="ECO:0000256" key="3">
    <source>
        <dbReference type="ARBA" id="ARBA00022737"/>
    </source>
</evidence>
<keyword evidence="4 9" id="KW-0863">Zinc-finger</keyword>
<evidence type="ECO:0000256" key="2">
    <source>
        <dbReference type="ARBA" id="ARBA00022723"/>
    </source>
</evidence>
<dbReference type="GO" id="GO:0005634">
    <property type="term" value="C:nucleus"/>
    <property type="evidence" value="ECO:0007669"/>
    <property type="project" value="UniProtKB-SubCell"/>
</dbReference>
<dbReference type="Pfam" id="PF00096">
    <property type="entry name" value="zf-C2H2"/>
    <property type="match status" value="4"/>
</dbReference>
<dbReference type="PROSITE" id="PS00028">
    <property type="entry name" value="ZINC_FINGER_C2H2_1"/>
    <property type="match status" value="6"/>
</dbReference>
<dbReference type="GO" id="GO:0008270">
    <property type="term" value="F:zinc ion binding"/>
    <property type="evidence" value="ECO:0007669"/>
    <property type="project" value="UniProtKB-KW"/>
</dbReference>
<feature type="region of interest" description="Disordered" evidence="10">
    <location>
        <begin position="1339"/>
        <end position="1472"/>
    </location>
</feature>
<feature type="compositionally biased region" description="Basic and acidic residues" evidence="10">
    <location>
        <begin position="1276"/>
        <end position="1295"/>
    </location>
</feature>
<protein>
    <recommendedName>
        <fullName evidence="11">C2H2-type domain-containing protein</fullName>
    </recommendedName>
</protein>
<dbReference type="InterPro" id="IPR029526">
    <property type="entry name" value="PGBD"/>
</dbReference>
<feature type="compositionally biased region" description="Basic residues" evidence="10">
    <location>
        <begin position="917"/>
        <end position="928"/>
    </location>
</feature>
<feature type="domain" description="C2H2-type" evidence="11">
    <location>
        <begin position="349"/>
        <end position="377"/>
    </location>
</feature>
<feature type="compositionally biased region" description="Basic and acidic residues" evidence="10">
    <location>
        <begin position="487"/>
        <end position="496"/>
    </location>
</feature>
<accession>A0AAV6G7P0</accession>
<evidence type="ECO:0000313" key="12">
    <source>
        <dbReference type="EMBL" id="KAG5271063.1"/>
    </source>
</evidence>
<feature type="compositionally biased region" description="Polar residues" evidence="10">
    <location>
        <begin position="1340"/>
        <end position="1356"/>
    </location>
</feature>
<feature type="region of interest" description="Disordered" evidence="10">
    <location>
        <begin position="1186"/>
        <end position="1205"/>
    </location>
</feature>
<evidence type="ECO:0000256" key="4">
    <source>
        <dbReference type="ARBA" id="ARBA00022771"/>
    </source>
</evidence>
<dbReference type="InterPro" id="IPR013087">
    <property type="entry name" value="Znf_C2H2_type"/>
</dbReference>
<feature type="compositionally biased region" description="Polar residues" evidence="10">
    <location>
        <begin position="1219"/>
        <end position="1264"/>
    </location>
</feature>
<dbReference type="FunFam" id="3.30.160.60:FF:002343">
    <property type="entry name" value="Zinc finger protein 33A"/>
    <property type="match status" value="2"/>
</dbReference>
<feature type="compositionally biased region" description="Basic and acidic residues" evidence="10">
    <location>
        <begin position="24"/>
        <end position="34"/>
    </location>
</feature>
<evidence type="ECO:0000256" key="5">
    <source>
        <dbReference type="ARBA" id="ARBA00022833"/>
    </source>
</evidence>
<dbReference type="EMBL" id="JADWDJ010000013">
    <property type="protein sequence ID" value="KAG5271063.1"/>
    <property type="molecule type" value="Genomic_DNA"/>
</dbReference>
<keyword evidence="2" id="KW-0479">Metal-binding</keyword>
<feature type="region of interest" description="Disordered" evidence="10">
    <location>
        <begin position="1027"/>
        <end position="1094"/>
    </location>
</feature>
<feature type="compositionally biased region" description="Basic and acidic residues" evidence="10">
    <location>
        <begin position="1824"/>
        <end position="1834"/>
    </location>
</feature>
<keyword evidence="7" id="KW-0804">Transcription</keyword>
<dbReference type="Pfam" id="PF13843">
    <property type="entry name" value="DDE_Tnp_1_7"/>
    <property type="match status" value="1"/>
</dbReference>
<evidence type="ECO:0000256" key="7">
    <source>
        <dbReference type="ARBA" id="ARBA00023163"/>
    </source>
</evidence>
<feature type="region of interest" description="Disordered" evidence="10">
    <location>
        <begin position="723"/>
        <end position="742"/>
    </location>
</feature>
<dbReference type="PANTHER" id="PTHR47772">
    <property type="entry name" value="ZINC FINGER PROTEIN 200"/>
    <property type="match status" value="1"/>
</dbReference>
<feature type="domain" description="C2H2-type" evidence="11">
    <location>
        <begin position="1099"/>
        <end position="1129"/>
    </location>
</feature>
<feature type="region of interest" description="Disordered" evidence="10">
    <location>
        <begin position="668"/>
        <end position="698"/>
    </location>
</feature>
<feature type="compositionally biased region" description="Polar residues" evidence="10">
    <location>
        <begin position="1394"/>
        <end position="1408"/>
    </location>
</feature>
<feature type="domain" description="C2H2-type" evidence="11">
    <location>
        <begin position="268"/>
        <end position="295"/>
    </location>
</feature>
<proteinExistence type="predicted"/>
<feature type="region of interest" description="Disordered" evidence="10">
    <location>
        <begin position="487"/>
        <end position="516"/>
    </location>
</feature>
<feature type="compositionally biased region" description="Basic residues" evidence="10">
    <location>
        <begin position="945"/>
        <end position="973"/>
    </location>
</feature>
<sequence>MDIINRAMGELRSSLEGGTAESDPEPRVPSEECPKSSPAAGASENHTHVDTFGKGTQFSTPKDAAPHPGDPQEATSAPHLPDTFKLKCSPSTEPVSAKGTTPESTNQGHNGSTSPTKETFLGPKAAVGIKKDAKAAGVTTGAKRNIPAKRNRMDPLKLDMTKPTVMPLTSSQLSLQCLECHIIFSDDKSKQRHLKMSHPAEYEQCMLGDSLFACYVCDRHFANSTELMAHQRTHTEKRPFKCLLCGEAFKRSSELTTHKKIHCSSQGYKCSDCGKTCKTLTLLKYHSRTHTGEKPYVCKECGKRFSMPKALQRHIETHTQDEGEENGDGTIASAKLKKQKSNGPSERKYSCPQCKAMFKTEKTQLHHIKFKHSQNKNMPPSRALVKQHPLNQGPPPPLLTHATIGQTPVLRLHSGGQTPQCIEPEQIKRLIESLGNVQKVNQLVIYGLEPVSFQSQTMNLQPVPGVVQPIRFDMTQMPSVELKLVTEDSDQAKQHIESTGPEMNGGQGKADAHSSVEKTTQLDELMQDHTGPVESQTCPSQTVAFEQISEGTEKAVETVCSVETIVSGSIPFNHVEEMTCRTKTVETELDDVQIQMLELHQSSSLIPTTELENENRHMVSLQEEVVKMQYMTPSDTLSLVATEGLQETEEQVVTLTPVETQIVTLTSTERPEDSKNYAGNACEQDVGQPHLESSDEPKDCMEQTEVNTHEFSSEIHLSEEISVHTQPSIHDSDIAKTHTQPSRYEIDTAEVIIVKQKPRSRVTTKLPEPKKLKKGRPAKKTSKKAKSKRQISDNPLKQQAGHNDTVVITQQKVSAPHPPELMTTVTQQSRTKGHVLMQFGLRNKKEKLSKTVGPSKKSKKRDDVKIQEKGDSQQKKIKGDGAGKINMSENKTQTEILIKSQDQEQQGLQKEESKSQVKSRKRKFKIHKITNNSLLEKEGISAPLPKRKKQEKNKKPKGLKRTKKAVVKKSLKLKPKEEEETPVAISPNQVKADALLLLKGHKQPQLKVHKLDAPIAQLELVPSCPSSVASNEETKMTPTKQTQDHKSKLNKSKNPKRPIQECVESPSSPNVKNSSLHKNVKAGRKKKTTKAGGKIAPTTNSSICDCGANFSDVSALQEHMAAVHSGETHGHCGYSNGTLSEGHVKTSVSNEEQLNNSVCPKMLGLATDWDAETEMVELGLGDREEERVSFPALSPSPSLPHAPTLVDGECEEAQKEEANSVTTEKQLKVFSSGSKRSKPLQSSVCLESTPMCQTPSQELSTEAEQLTIPKVQKRSPRPDKHQKGASDKGLLETGEKMSEIQDVADKMKSICESDETVEEDMKDNLPLDVNLVTVQDEDQLVTSQDVDSSESSQKDGQITGELPMMPSHQNVPNVNEPNLECPSNKKNLELVVDLNSNKTTAVKDSSTDPPEIKQEDVEMAVHTEEKKSARNRSNTTRGRKRGGGRGRRGTGKKRNTGRRPESNQESLNDDPDECQIVYQLYPLATDSDKSVEGNGPQVCTNPSRSDMAESQEDSSEEQVVFELESVTTSVDIVKSEGELDSQDRTEGSSPGILLEKFLTSRGSGSSESADISNMVVCDSTNVPTNGATTDHRTTTLPSLGTSGVLNVKEEDQSQPVMPSVLPPEGADARAPLINRSLSNEPQPGVQMFVVKEEDPLVLNEPQIIQEPTNGNPPKSHLCTTSTVAVSDLPVESNMADKAAGTATPTVHQPIAKQCIFFPVKEEERELLLDLPQRAENQSNTGVEEYDDICEISTQHETQCVDSAFENDDVGADQHNTAELLKFLQQSSDIEHSECTDSEPEVETLAMSCYHGGKSTGLANPPDRSTQEADHRNDNRLSQNGTSSQNGQRKPIDYFTQYFDWKTWQDVANITAKTSKMSSLVTAKEVSQFVGIHIAMGTLQFPSTKLYWEDYTRVALIADAMSSSRFSELLSKLRLAEESGSTRPQGKDKVVSANSTTQSRDHDLQVSETAAGPYKTTQTYSTQCLLETDPLNRVRVLMEKVQRACQGLKREGNHGVSQYPLWLLRTTASAAYSLHHTVMLSTCGLVVDFNLSLDDSDREETVKHMVLSGQNSREGMVFLCKPELSTPSMLEQLLEAGVQSAGKVGGARGQVGDEFVSSDGKLKLFRCHHGFILSAAVKGRSRSTSLVSGFERALKAAKLNRDLRNAYRTPCLSSPAGWPLSVLWHLTDLALVNSWLQYRGDRCNEQEQLSLMAFRLEVSKALILLSSADAQDATPPQPPAPERPEQGSVPGSASVFETPLPDTAVRYDGVGHWPEQVAEGEGARCRFGGCDRTSQILVTCVGDVYQNGFPPSSKVALHRRLRFPDIELPTRLK</sequence>
<keyword evidence="5" id="KW-0862">Zinc</keyword>
<feature type="region of interest" description="Disordered" evidence="10">
    <location>
        <begin position="1485"/>
        <end position="1516"/>
    </location>
</feature>
<feature type="domain" description="C2H2-type" evidence="11">
    <location>
        <begin position="296"/>
        <end position="323"/>
    </location>
</feature>
<feature type="region of interest" description="Disordered" evidence="10">
    <location>
        <begin position="1812"/>
        <end position="1848"/>
    </location>
</feature>
<feature type="domain" description="C2H2-type" evidence="11">
    <location>
        <begin position="240"/>
        <end position="267"/>
    </location>
</feature>
<feature type="compositionally biased region" description="Polar residues" evidence="10">
    <location>
        <begin position="1027"/>
        <end position="1041"/>
    </location>
</feature>
<evidence type="ECO:0000256" key="10">
    <source>
        <dbReference type="SAM" id="MobiDB-lite"/>
    </source>
</evidence>
<feature type="region of interest" description="Disordered" evidence="10">
    <location>
        <begin position="1213"/>
        <end position="1295"/>
    </location>
</feature>
<feature type="compositionally biased region" description="Polar residues" evidence="10">
    <location>
        <begin position="1367"/>
        <end position="1376"/>
    </location>
</feature>
<dbReference type="Gene3D" id="3.30.160.60">
    <property type="entry name" value="Classic Zinc Finger"/>
    <property type="match status" value="4"/>
</dbReference>
<dbReference type="PROSITE" id="PS50157">
    <property type="entry name" value="ZINC_FINGER_C2H2_2"/>
    <property type="match status" value="6"/>
</dbReference>
<dbReference type="InterPro" id="IPR036236">
    <property type="entry name" value="Znf_C2H2_sf"/>
</dbReference>
<reference evidence="12" key="1">
    <citation type="submission" date="2020-10" db="EMBL/GenBank/DDBJ databases">
        <title>Chromosome-scale genome assembly of the Allis shad, Alosa alosa.</title>
        <authorList>
            <person name="Margot Z."/>
            <person name="Christophe K."/>
            <person name="Cabau C."/>
            <person name="Louis A."/>
            <person name="Berthelot C."/>
            <person name="Parey E."/>
            <person name="Roest Crollius H."/>
            <person name="Montfort J."/>
            <person name="Robinson-Rechavi M."/>
            <person name="Bucao C."/>
            <person name="Bouchez O."/>
            <person name="Gislard M."/>
            <person name="Lluch J."/>
            <person name="Milhes M."/>
            <person name="Lampietro C."/>
            <person name="Lopez Roques C."/>
            <person name="Donnadieu C."/>
            <person name="Braasch I."/>
            <person name="Desvignes T."/>
            <person name="Postlethwait J."/>
            <person name="Bobe J."/>
            <person name="Guiguen Y."/>
        </authorList>
    </citation>
    <scope>NUCLEOTIDE SEQUENCE</scope>
    <source>
        <strain evidence="12">M-15738</strain>
        <tissue evidence="12">Blood</tissue>
    </source>
</reference>
<evidence type="ECO:0000256" key="8">
    <source>
        <dbReference type="ARBA" id="ARBA00023242"/>
    </source>
</evidence>
<gene>
    <name evidence="12" type="ORF">AALO_G00175470</name>
</gene>
<feature type="compositionally biased region" description="Polar residues" evidence="10">
    <location>
        <begin position="792"/>
        <end position="813"/>
    </location>
</feature>
<dbReference type="SMART" id="SM00355">
    <property type="entry name" value="ZnF_C2H2"/>
    <property type="match status" value="7"/>
</dbReference>
<feature type="region of interest" description="Disordered" evidence="10">
    <location>
        <begin position="2228"/>
        <end position="2254"/>
    </location>
</feature>
<feature type="region of interest" description="Disordered" evidence="10">
    <location>
        <begin position="1"/>
        <end position="121"/>
    </location>
</feature>
<feature type="compositionally biased region" description="Polar residues" evidence="10">
    <location>
        <begin position="1835"/>
        <end position="1847"/>
    </location>
</feature>
<evidence type="ECO:0000259" key="11">
    <source>
        <dbReference type="PROSITE" id="PS50157"/>
    </source>
</evidence>
<feature type="compositionally biased region" description="Low complexity" evidence="10">
    <location>
        <begin position="1189"/>
        <end position="1203"/>
    </location>
</feature>
<feature type="compositionally biased region" description="Basic residues" evidence="10">
    <location>
        <begin position="771"/>
        <end position="789"/>
    </location>
</feature>
<dbReference type="PANTHER" id="PTHR47772:SF13">
    <property type="entry name" value="GASTRULA ZINC FINGER PROTEIN XLCGF49.1-LIKE-RELATED"/>
    <property type="match status" value="1"/>
</dbReference>
<evidence type="ECO:0000313" key="13">
    <source>
        <dbReference type="Proteomes" id="UP000823561"/>
    </source>
</evidence>
<feature type="region of interest" description="Disordered" evidence="10">
    <location>
        <begin position="1936"/>
        <end position="1971"/>
    </location>
</feature>
<keyword evidence="6" id="KW-0805">Transcription regulation</keyword>
<dbReference type="Proteomes" id="UP000823561">
    <property type="component" value="Chromosome 13"/>
</dbReference>
<evidence type="ECO:0000256" key="1">
    <source>
        <dbReference type="ARBA" id="ARBA00004123"/>
    </source>
</evidence>
<dbReference type="InterPro" id="IPR050636">
    <property type="entry name" value="C2H2-ZF_domain-containing"/>
</dbReference>
<feature type="compositionally biased region" description="Basic residues" evidence="10">
    <location>
        <begin position="1437"/>
        <end position="1457"/>
    </location>
</feature>
<feature type="compositionally biased region" description="Polar residues" evidence="10">
    <location>
        <begin position="89"/>
        <end position="117"/>
    </location>
</feature>
<comment type="caution">
    <text evidence="12">The sequence shown here is derived from an EMBL/GenBank/DDBJ whole genome shotgun (WGS) entry which is preliminary data.</text>
</comment>
<keyword evidence="8" id="KW-0539">Nucleus</keyword>
<organism evidence="12 13">
    <name type="scientific">Alosa alosa</name>
    <name type="common">allis shad</name>
    <dbReference type="NCBI Taxonomy" id="278164"/>
    <lineage>
        <taxon>Eukaryota</taxon>
        <taxon>Metazoa</taxon>
        <taxon>Chordata</taxon>
        <taxon>Craniata</taxon>
        <taxon>Vertebrata</taxon>
        <taxon>Euteleostomi</taxon>
        <taxon>Actinopterygii</taxon>
        <taxon>Neopterygii</taxon>
        <taxon>Teleostei</taxon>
        <taxon>Clupei</taxon>
        <taxon>Clupeiformes</taxon>
        <taxon>Clupeoidei</taxon>
        <taxon>Clupeidae</taxon>
        <taxon>Alosa</taxon>
    </lineage>
</organism>
<dbReference type="SUPFAM" id="SSF57667">
    <property type="entry name" value="beta-beta-alpha zinc fingers"/>
    <property type="match status" value="2"/>
</dbReference>
<feature type="region of interest" description="Disordered" evidence="10">
    <location>
        <begin position="757"/>
        <end position="985"/>
    </location>
</feature>
<comment type="subcellular location">
    <subcellularLocation>
        <location evidence="1">Nucleus</location>
    </subcellularLocation>
</comment>
<keyword evidence="13" id="KW-1185">Reference proteome</keyword>
<evidence type="ECO:0000256" key="9">
    <source>
        <dbReference type="PROSITE-ProRule" id="PRU00042"/>
    </source>
</evidence>
<feature type="compositionally biased region" description="Basic residues" evidence="10">
    <location>
        <begin position="1078"/>
        <end position="1089"/>
    </location>
</feature>
<evidence type="ECO:0000256" key="6">
    <source>
        <dbReference type="ARBA" id="ARBA00023015"/>
    </source>
</evidence>
<feature type="domain" description="C2H2-type" evidence="11">
    <location>
        <begin position="212"/>
        <end position="239"/>
    </location>
</feature>
<name>A0AAV6G7P0_9TELE</name>
<keyword evidence="3" id="KW-0677">Repeat</keyword>
<feature type="compositionally biased region" description="Basic and acidic residues" evidence="10">
    <location>
        <begin position="1410"/>
        <end position="1428"/>
    </location>
</feature>
<feature type="compositionally biased region" description="Basic and acidic residues" evidence="10">
    <location>
        <begin position="860"/>
        <end position="881"/>
    </location>
</feature>
<feature type="compositionally biased region" description="Polar residues" evidence="10">
    <location>
        <begin position="1065"/>
        <end position="1077"/>
    </location>
</feature>